<accession>A9V9H1</accession>
<dbReference type="PANTHER" id="PTHR13582:SF0">
    <property type="entry name" value="M-PHASE PHOSPHOPROTEIN 6"/>
    <property type="match status" value="1"/>
</dbReference>
<gene>
    <name evidence="2" type="ORF">MONBRDRAFT_11428</name>
</gene>
<feature type="compositionally biased region" description="Basic and acidic residues" evidence="1">
    <location>
        <begin position="51"/>
        <end position="64"/>
    </location>
</feature>
<feature type="non-terminal residue" evidence="2">
    <location>
        <position position="149"/>
    </location>
</feature>
<dbReference type="KEGG" id="mbr:MONBRDRAFT_11428"/>
<dbReference type="InParanoid" id="A9V9H1"/>
<feature type="region of interest" description="Disordered" evidence="1">
    <location>
        <begin position="123"/>
        <end position="149"/>
    </location>
</feature>
<dbReference type="Pfam" id="PF10175">
    <property type="entry name" value="MPP6"/>
    <property type="match status" value="1"/>
</dbReference>
<reference evidence="2 3" key="1">
    <citation type="journal article" date="2008" name="Nature">
        <title>The genome of the choanoflagellate Monosiga brevicollis and the origin of metazoans.</title>
        <authorList>
            <consortium name="JGI Sequencing"/>
            <person name="King N."/>
            <person name="Westbrook M.J."/>
            <person name="Young S.L."/>
            <person name="Kuo A."/>
            <person name="Abedin M."/>
            <person name="Chapman J."/>
            <person name="Fairclough S."/>
            <person name="Hellsten U."/>
            <person name="Isogai Y."/>
            <person name="Letunic I."/>
            <person name="Marr M."/>
            <person name="Pincus D."/>
            <person name="Putnam N."/>
            <person name="Rokas A."/>
            <person name="Wright K.J."/>
            <person name="Zuzow R."/>
            <person name="Dirks W."/>
            <person name="Good M."/>
            <person name="Goodstein D."/>
            <person name="Lemons D."/>
            <person name="Li W."/>
            <person name="Lyons J.B."/>
            <person name="Morris A."/>
            <person name="Nichols S."/>
            <person name="Richter D.J."/>
            <person name="Salamov A."/>
            <person name="Bork P."/>
            <person name="Lim W.A."/>
            <person name="Manning G."/>
            <person name="Miller W.T."/>
            <person name="McGinnis W."/>
            <person name="Shapiro H."/>
            <person name="Tjian R."/>
            <person name="Grigoriev I.V."/>
            <person name="Rokhsar D."/>
        </authorList>
    </citation>
    <scope>NUCLEOTIDE SEQUENCE [LARGE SCALE GENOMIC DNA]</scope>
    <source>
        <strain evidence="3">MX1 / ATCC 50154</strain>
    </source>
</reference>
<organism evidence="2 3">
    <name type="scientific">Monosiga brevicollis</name>
    <name type="common">Choanoflagellate</name>
    <dbReference type="NCBI Taxonomy" id="81824"/>
    <lineage>
        <taxon>Eukaryota</taxon>
        <taxon>Choanoflagellata</taxon>
        <taxon>Craspedida</taxon>
        <taxon>Salpingoecidae</taxon>
        <taxon>Monosiga</taxon>
    </lineage>
</organism>
<dbReference type="PANTHER" id="PTHR13582">
    <property type="entry name" value="M-PHASE PHOSPHOPROTEIN 6"/>
    <property type="match status" value="1"/>
</dbReference>
<protein>
    <submittedName>
        <fullName evidence="2">Uncharacterized protein</fullName>
    </submittedName>
</protein>
<evidence type="ECO:0000313" key="2">
    <source>
        <dbReference type="EMBL" id="EDQ85794.1"/>
    </source>
</evidence>
<dbReference type="AlphaFoldDB" id="A9V9H1"/>
<dbReference type="RefSeq" id="XP_001749273.1">
    <property type="nucleotide sequence ID" value="XM_001749221.1"/>
</dbReference>
<dbReference type="InterPro" id="IPR019324">
    <property type="entry name" value="MPP6"/>
</dbReference>
<dbReference type="EMBL" id="CH991570">
    <property type="protein sequence ID" value="EDQ85794.1"/>
    <property type="molecule type" value="Genomic_DNA"/>
</dbReference>
<dbReference type="GO" id="GO:0000460">
    <property type="term" value="P:maturation of 5.8S rRNA"/>
    <property type="evidence" value="ECO:0000318"/>
    <property type="project" value="GO_Central"/>
</dbReference>
<feature type="region of interest" description="Disordered" evidence="1">
    <location>
        <begin position="1"/>
        <end position="27"/>
    </location>
</feature>
<feature type="region of interest" description="Disordered" evidence="1">
    <location>
        <begin position="51"/>
        <end position="72"/>
    </location>
</feature>
<sequence length="149" mass="16111">MATAGAQKSTTASTGGAVVEETADSPSASALGLSKNILGLRFMQRQVEADRREQLARDERERAAQAKWHTASGAARQNQTVVKMKGYAAFDDVEITQHYSFQSANESLEKYIDQERYALAQADQRARKASQRASTTAASATATNPIQAD</sequence>
<evidence type="ECO:0000313" key="3">
    <source>
        <dbReference type="Proteomes" id="UP000001357"/>
    </source>
</evidence>
<keyword evidence="3" id="KW-1185">Reference proteome</keyword>
<feature type="compositionally biased region" description="Low complexity" evidence="1">
    <location>
        <begin position="131"/>
        <end position="142"/>
    </location>
</feature>
<proteinExistence type="predicted"/>
<evidence type="ECO:0000256" key="1">
    <source>
        <dbReference type="SAM" id="MobiDB-lite"/>
    </source>
</evidence>
<feature type="compositionally biased region" description="Polar residues" evidence="1">
    <location>
        <begin position="1"/>
        <end position="14"/>
    </location>
</feature>
<name>A9V9H1_MONBE</name>
<dbReference type="FunCoup" id="A9V9H1">
    <property type="interactions" value="927"/>
</dbReference>
<dbReference type="GeneID" id="5894612"/>
<dbReference type="Proteomes" id="UP000001357">
    <property type="component" value="Unassembled WGS sequence"/>
</dbReference>